<keyword evidence="1" id="KW-0732">Signal</keyword>
<keyword evidence="3" id="KW-1185">Reference proteome</keyword>
<evidence type="ECO:0000313" key="2">
    <source>
        <dbReference type="EMBL" id="GBM33807.1"/>
    </source>
</evidence>
<dbReference type="EMBL" id="BGPR01000742">
    <property type="protein sequence ID" value="GBM33807.1"/>
    <property type="molecule type" value="Genomic_DNA"/>
</dbReference>
<organism evidence="2 3">
    <name type="scientific">Araneus ventricosus</name>
    <name type="common">Orbweaver spider</name>
    <name type="synonym">Epeira ventricosa</name>
    <dbReference type="NCBI Taxonomy" id="182803"/>
    <lineage>
        <taxon>Eukaryota</taxon>
        <taxon>Metazoa</taxon>
        <taxon>Ecdysozoa</taxon>
        <taxon>Arthropoda</taxon>
        <taxon>Chelicerata</taxon>
        <taxon>Arachnida</taxon>
        <taxon>Araneae</taxon>
        <taxon>Araneomorphae</taxon>
        <taxon>Entelegynae</taxon>
        <taxon>Araneoidea</taxon>
        <taxon>Araneidae</taxon>
        <taxon>Araneus</taxon>
    </lineage>
</organism>
<dbReference type="AlphaFoldDB" id="A0A4Y2EZ26"/>
<reference evidence="2 3" key="1">
    <citation type="journal article" date="2019" name="Sci. Rep.">
        <title>Orb-weaving spider Araneus ventricosus genome elucidates the spidroin gene catalogue.</title>
        <authorList>
            <person name="Kono N."/>
            <person name="Nakamura H."/>
            <person name="Ohtoshi R."/>
            <person name="Moran D.A.P."/>
            <person name="Shinohara A."/>
            <person name="Yoshida Y."/>
            <person name="Fujiwara M."/>
            <person name="Mori M."/>
            <person name="Tomita M."/>
            <person name="Arakawa K."/>
        </authorList>
    </citation>
    <scope>NUCLEOTIDE SEQUENCE [LARGE SCALE GENOMIC DNA]</scope>
</reference>
<evidence type="ECO:0000313" key="3">
    <source>
        <dbReference type="Proteomes" id="UP000499080"/>
    </source>
</evidence>
<feature type="chain" id="PRO_5021210172" description="Saposin B-type domain-containing protein" evidence="1">
    <location>
        <begin position="20"/>
        <end position="72"/>
    </location>
</feature>
<protein>
    <recommendedName>
        <fullName evidence="4">Saposin B-type domain-containing protein</fullName>
    </recommendedName>
</protein>
<dbReference type="Proteomes" id="UP000499080">
    <property type="component" value="Unassembled WGS sequence"/>
</dbReference>
<sequence length="72" mass="8039">MMKYLALLFFLTLSSTAFAGEIQRLFQMFTEVGCAKTHDFMAINEPMLLCGQCVRMILDVEKSSDPLCAGIP</sequence>
<name>A0A4Y2EZ26_ARAVE</name>
<evidence type="ECO:0000256" key="1">
    <source>
        <dbReference type="SAM" id="SignalP"/>
    </source>
</evidence>
<accession>A0A4Y2EZ26</accession>
<comment type="caution">
    <text evidence="2">The sequence shown here is derived from an EMBL/GenBank/DDBJ whole genome shotgun (WGS) entry which is preliminary data.</text>
</comment>
<evidence type="ECO:0008006" key="4">
    <source>
        <dbReference type="Google" id="ProtNLM"/>
    </source>
</evidence>
<feature type="signal peptide" evidence="1">
    <location>
        <begin position="1"/>
        <end position="19"/>
    </location>
</feature>
<proteinExistence type="predicted"/>
<gene>
    <name evidence="2" type="ORF">AVEN_76178_1</name>
</gene>